<dbReference type="Proteomes" id="UP000712600">
    <property type="component" value="Unassembled WGS sequence"/>
</dbReference>
<reference evidence="1" key="2">
    <citation type="submission" date="2019-12" db="EMBL/GenBank/DDBJ databases">
        <title>Genome sequencing and annotation of Brassica cretica.</title>
        <authorList>
            <person name="Studholme D.J."/>
            <person name="Sarris P.F."/>
        </authorList>
    </citation>
    <scope>NUCLEOTIDE SEQUENCE</scope>
    <source>
        <strain evidence="1">PFS-102/07</strain>
        <tissue evidence="1">Leaf</tissue>
    </source>
</reference>
<dbReference type="EMBL" id="QGKY02001925">
    <property type="protein sequence ID" value="KAF2548185.1"/>
    <property type="molecule type" value="Genomic_DNA"/>
</dbReference>
<evidence type="ECO:0000313" key="1">
    <source>
        <dbReference type="EMBL" id="KAF2548185.1"/>
    </source>
</evidence>
<accession>A0A8S9RYB7</accession>
<protein>
    <submittedName>
        <fullName evidence="2">Uncharacterized protein</fullName>
    </submittedName>
</protein>
<organism evidence="2 3">
    <name type="scientific">Brassica cretica</name>
    <name type="common">Mustard</name>
    <dbReference type="NCBI Taxonomy" id="69181"/>
    <lineage>
        <taxon>Eukaryota</taxon>
        <taxon>Viridiplantae</taxon>
        <taxon>Streptophyta</taxon>
        <taxon>Embryophyta</taxon>
        <taxon>Tracheophyta</taxon>
        <taxon>Spermatophyta</taxon>
        <taxon>Magnoliopsida</taxon>
        <taxon>eudicotyledons</taxon>
        <taxon>Gunneridae</taxon>
        <taxon>Pentapetalae</taxon>
        <taxon>rosids</taxon>
        <taxon>malvids</taxon>
        <taxon>Brassicales</taxon>
        <taxon>Brassicaceae</taxon>
        <taxon>Brassiceae</taxon>
        <taxon>Brassica</taxon>
    </lineage>
</organism>
<evidence type="ECO:0000313" key="2">
    <source>
        <dbReference type="EMBL" id="KAF3585807.1"/>
    </source>
</evidence>
<dbReference type="AlphaFoldDB" id="A0A8S9RYB7"/>
<gene>
    <name evidence="2" type="ORF">F2Q69_00028076</name>
    <name evidence="1" type="ORF">F2Q70_00021105</name>
</gene>
<proteinExistence type="predicted"/>
<dbReference type="EMBL" id="QGKX02000088">
    <property type="protein sequence ID" value="KAF3585807.1"/>
    <property type="molecule type" value="Genomic_DNA"/>
</dbReference>
<reference evidence="2" key="1">
    <citation type="submission" date="2019-12" db="EMBL/GenBank/DDBJ databases">
        <title>Genome sequencing and annotation of Brassica cretica.</title>
        <authorList>
            <person name="Studholme D.J."/>
            <person name="Sarris P."/>
        </authorList>
    </citation>
    <scope>NUCLEOTIDE SEQUENCE</scope>
    <source>
        <strain evidence="2">PFS-109/04</strain>
        <tissue evidence="2">Leaf</tissue>
    </source>
</reference>
<sequence length="68" mass="7778">MVRQHAPEREFAGLKASRITLNPLTFSKSDYEQQKSTSSYDFKLELESVRSWVQSTLVRPFGSVVAEI</sequence>
<name>A0A8S9RYB7_BRACR</name>
<comment type="caution">
    <text evidence="2">The sequence shown here is derived from an EMBL/GenBank/DDBJ whole genome shotgun (WGS) entry which is preliminary data.</text>
</comment>
<evidence type="ECO:0000313" key="3">
    <source>
        <dbReference type="Proteomes" id="UP000712600"/>
    </source>
</evidence>